<keyword evidence="10" id="KW-1185">Reference proteome</keyword>
<reference evidence="9 10" key="1">
    <citation type="submission" date="2021-01" db="EMBL/GenBank/DDBJ databases">
        <title>Streptomyces acididurans sp. nov., isolated from a peat swamp forest soil.</title>
        <authorList>
            <person name="Chantavorakit T."/>
            <person name="Duangmal K."/>
        </authorList>
    </citation>
    <scope>NUCLEOTIDE SEQUENCE [LARGE SCALE GENOMIC DNA]</scope>
    <source>
        <strain evidence="9 10">KK5PA1</strain>
    </source>
</reference>
<dbReference type="SUPFAM" id="SSF48317">
    <property type="entry name" value="Acid phosphatase/Vanadium-dependent haloperoxidase"/>
    <property type="match status" value="1"/>
</dbReference>
<evidence type="ECO:0000313" key="9">
    <source>
        <dbReference type="EMBL" id="MBM9505265.1"/>
    </source>
</evidence>
<dbReference type="Pfam" id="PF01569">
    <property type="entry name" value="PAP2"/>
    <property type="match status" value="1"/>
</dbReference>
<evidence type="ECO:0000256" key="2">
    <source>
        <dbReference type="ARBA" id="ARBA00022475"/>
    </source>
</evidence>
<organism evidence="9 10">
    <name type="scientific">Actinacidiphila acididurans</name>
    <dbReference type="NCBI Taxonomy" id="2784346"/>
    <lineage>
        <taxon>Bacteria</taxon>
        <taxon>Bacillati</taxon>
        <taxon>Actinomycetota</taxon>
        <taxon>Actinomycetes</taxon>
        <taxon>Kitasatosporales</taxon>
        <taxon>Streptomycetaceae</taxon>
        <taxon>Actinacidiphila</taxon>
    </lineage>
</organism>
<keyword evidence="3 7" id="KW-0812">Transmembrane</keyword>
<feature type="transmembrane region" description="Helical" evidence="7">
    <location>
        <begin position="65"/>
        <end position="85"/>
    </location>
</feature>
<dbReference type="SMART" id="SM00014">
    <property type="entry name" value="acidPPc"/>
    <property type="match status" value="1"/>
</dbReference>
<dbReference type="Proteomes" id="UP000749040">
    <property type="component" value="Unassembled WGS sequence"/>
</dbReference>
<feature type="transmembrane region" description="Helical" evidence="7">
    <location>
        <begin position="140"/>
        <end position="158"/>
    </location>
</feature>
<evidence type="ECO:0000259" key="8">
    <source>
        <dbReference type="SMART" id="SM00014"/>
    </source>
</evidence>
<evidence type="ECO:0000256" key="6">
    <source>
        <dbReference type="ARBA" id="ARBA00023136"/>
    </source>
</evidence>
<proteinExistence type="predicted"/>
<feature type="transmembrane region" description="Helical" evidence="7">
    <location>
        <begin position="40"/>
        <end position="58"/>
    </location>
</feature>
<dbReference type="RefSeq" id="WP_205357108.1">
    <property type="nucleotide sequence ID" value="NZ_JADKYB010000005.1"/>
</dbReference>
<keyword evidence="6 7" id="KW-0472">Membrane</keyword>
<keyword evidence="2" id="KW-1003">Cell membrane</keyword>
<evidence type="ECO:0000256" key="1">
    <source>
        <dbReference type="ARBA" id="ARBA00004651"/>
    </source>
</evidence>
<sequence>MTVSSAVPLAFDGSGIDGSLFTRVTDFAHQTHWLNGPLKMWTNAGLVVFAVLMVIGWWNARRRGTAAMTLALAAPVASVAAFAVAEVIKKLVAETRPCYSLPHDHFVDACPGRSDYAFPSGHSTFAFAAVAALWLVDRRLAGIAAVFALFEGFTRVYLGDHYPHDVLGAAVIAIPVAYAISRLLGRFAVPLVERLSAGALKSVLTAAPSTPH</sequence>
<dbReference type="InterPro" id="IPR000326">
    <property type="entry name" value="PAP2/HPO"/>
</dbReference>
<dbReference type="PANTHER" id="PTHR14969:SF62">
    <property type="entry name" value="DECAPRENYLPHOSPHORYL-5-PHOSPHORIBOSE PHOSPHATASE RV3807C-RELATED"/>
    <property type="match status" value="1"/>
</dbReference>
<dbReference type="EMBL" id="JADKYB010000005">
    <property type="protein sequence ID" value="MBM9505265.1"/>
    <property type="molecule type" value="Genomic_DNA"/>
</dbReference>
<keyword evidence="4" id="KW-0378">Hydrolase</keyword>
<gene>
    <name evidence="9" type="ORF">ITX44_12050</name>
</gene>
<evidence type="ECO:0000256" key="5">
    <source>
        <dbReference type="ARBA" id="ARBA00022989"/>
    </source>
</evidence>
<feature type="transmembrane region" description="Helical" evidence="7">
    <location>
        <begin position="116"/>
        <end position="135"/>
    </location>
</feature>
<feature type="domain" description="Phosphatidic acid phosphatase type 2/haloperoxidase" evidence="8">
    <location>
        <begin position="68"/>
        <end position="181"/>
    </location>
</feature>
<evidence type="ECO:0000256" key="7">
    <source>
        <dbReference type="SAM" id="Phobius"/>
    </source>
</evidence>
<comment type="subcellular location">
    <subcellularLocation>
        <location evidence="1">Cell membrane</location>
        <topology evidence="1">Multi-pass membrane protein</topology>
    </subcellularLocation>
</comment>
<protein>
    <submittedName>
        <fullName evidence="9">Phosphatase PAP2 family protein</fullName>
    </submittedName>
</protein>
<keyword evidence="5 7" id="KW-1133">Transmembrane helix</keyword>
<dbReference type="PANTHER" id="PTHR14969">
    <property type="entry name" value="SPHINGOSINE-1-PHOSPHATE PHOSPHOHYDROLASE"/>
    <property type="match status" value="1"/>
</dbReference>
<evidence type="ECO:0000256" key="4">
    <source>
        <dbReference type="ARBA" id="ARBA00022801"/>
    </source>
</evidence>
<name>A0ABS2TSM9_9ACTN</name>
<feature type="transmembrane region" description="Helical" evidence="7">
    <location>
        <begin position="164"/>
        <end position="184"/>
    </location>
</feature>
<dbReference type="Gene3D" id="1.20.144.10">
    <property type="entry name" value="Phosphatidic acid phosphatase type 2/haloperoxidase"/>
    <property type="match status" value="1"/>
</dbReference>
<evidence type="ECO:0000256" key="3">
    <source>
        <dbReference type="ARBA" id="ARBA00022692"/>
    </source>
</evidence>
<dbReference type="InterPro" id="IPR036938">
    <property type="entry name" value="PAP2/HPO_sf"/>
</dbReference>
<accession>A0ABS2TSM9</accession>
<comment type="caution">
    <text evidence="9">The sequence shown here is derived from an EMBL/GenBank/DDBJ whole genome shotgun (WGS) entry which is preliminary data.</text>
</comment>
<evidence type="ECO:0000313" key="10">
    <source>
        <dbReference type="Proteomes" id="UP000749040"/>
    </source>
</evidence>